<dbReference type="GO" id="GO:0070206">
    <property type="term" value="P:protein trimerization"/>
    <property type="evidence" value="ECO:0007669"/>
    <property type="project" value="InterPro"/>
</dbReference>
<feature type="domain" description="YbgF trimerisation" evidence="4">
    <location>
        <begin position="70"/>
        <end position="125"/>
    </location>
</feature>
<comment type="function">
    <text evidence="2">Mediates coordination of peptidoglycan synthesis and outer membrane constriction during cell division.</text>
</comment>
<dbReference type="GO" id="GO:0043093">
    <property type="term" value="P:FtsZ-dependent cytokinesis"/>
    <property type="evidence" value="ECO:0007669"/>
    <property type="project" value="UniProtKB-UniRule"/>
</dbReference>
<dbReference type="Pfam" id="PF16331">
    <property type="entry name" value="TolA_bind_tri"/>
    <property type="match status" value="1"/>
</dbReference>
<organism evidence="5 6">
    <name type="scientific">Xylophilus rhododendri</name>
    <dbReference type="NCBI Taxonomy" id="2697032"/>
    <lineage>
        <taxon>Bacteria</taxon>
        <taxon>Pseudomonadati</taxon>
        <taxon>Pseudomonadota</taxon>
        <taxon>Betaproteobacteria</taxon>
        <taxon>Burkholderiales</taxon>
        <taxon>Xylophilus</taxon>
    </lineage>
</organism>
<proteinExistence type="inferred from homology"/>
<accession>A0A857J1I7</accession>
<keyword evidence="2" id="KW-0131">Cell cycle</keyword>
<dbReference type="InterPro" id="IPR039565">
    <property type="entry name" value="BamD-like"/>
</dbReference>
<keyword evidence="1 2" id="KW-0732">Signal</keyword>
<protein>
    <recommendedName>
        <fullName evidence="2">Cell division coordinator CpoB</fullName>
    </recommendedName>
</protein>
<keyword evidence="2" id="KW-0132">Cell division</keyword>
<gene>
    <name evidence="5" type="primary">ybgF</name>
    <name evidence="2" type="synonym">cpoB</name>
    <name evidence="5" type="ORF">GT347_03350</name>
</gene>
<sequence precursor="true">MAGHQPQRWLRTGVARAAAAALLLVAGGAAQAGLFDDDEARRAILEIRQHIDSNTQQITRLSGENTELRRSLLTLQNQIEALRADQATMRGANEQLQRDLSEAQKRQKDMAQGVDERLRQFEPAQVTVDGAQFNAAPAEKHGYEAALAVFRQGDFNAAQNAFGAFVQKYPNSGYLPSSLFWLGNAQYANRGYKEAIVSFKALLTQAPNHARAPEAALAIANCQAELKDSKAARKTLEDLMKAYPQSEAASAARERLARLK</sequence>
<dbReference type="InterPro" id="IPR014162">
    <property type="entry name" value="CpoB_C"/>
</dbReference>
<dbReference type="KEGG" id="xyk:GT347_03350"/>
<keyword evidence="2" id="KW-0175">Coiled coil</keyword>
<feature type="chain" id="PRO_5033185590" description="Cell division coordinator CpoB" evidence="2">
    <location>
        <begin position="33"/>
        <end position="260"/>
    </location>
</feature>
<keyword evidence="6" id="KW-1185">Reference proteome</keyword>
<feature type="coiled-coil region" evidence="2">
    <location>
        <begin position="58"/>
        <end position="113"/>
    </location>
</feature>
<dbReference type="Pfam" id="PF13525">
    <property type="entry name" value="YfiO"/>
    <property type="match status" value="1"/>
</dbReference>
<name>A0A857J1I7_9BURK</name>
<evidence type="ECO:0000256" key="1">
    <source>
        <dbReference type="ARBA" id="ARBA00022729"/>
    </source>
</evidence>
<dbReference type="InterPro" id="IPR034706">
    <property type="entry name" value="CpoB"/>
</dbReference>
<dbReference type="GO" id="GO:0030288">
    <property type="term" value="C:outer membrane-bounded periplasmic space"/>
    <property type="evidence" value="ECO:0007669"/>
    <property type="project" value="UniProtKB-UniRule"/>
</dbReference>
<dbReference type="EMBL" id="CP047650">
    <property type="protein sequence ID" value="QHI97103.1"/>
    <property type="molecule type" value="Genomic_DNA"/>
</dbReference>
<evidence type="ECO:0000313" key="5">
    <source>
        <dbReference type="EMBL" id="QHI97103.1"/>
    </source>
</evidence>
<dbReference type="InterPro" id="IPR032519">
    <property type="entry name" value="YbgF_tri"/>
</dbReference>
<evidence type="ECO:0000256" key="2">
    <source>
        <dbReference type="HAMAP-Rule" id="MF_02066"/>
    </source>
</evidence>
<comment type="similarity">
    <text evidence="2">Belongs to the CpoB family.</text>
</comment>
<evidence type="ECO:0000313" key="6">
    <source>
        <dbReference type="Proteomes" id="UP000464787"/>
    </source>
</evidence>
<dbReference type="SUPFAM" id="SSF48452">
    <property type="entry name" value="TPR-like"/>
    <property type="match status" value="1"/>
</dbReference>
<evidence type="ECO:0000259" key="3">
    <source>
        <dbReference type="Pfam" id="PF13525"/>
    </source>
</evidence>
<comment type="subcellular location">
    <subcellularLocation>
        <location evidence="2">Periplasm</location>
    </subcellularLocation>
</comment>
<dbReference type="Proteomes" id="UP000464787">
    <property type="component" value="Chromosome"/>
</dbReference>
<dbReference type="AlphaFoldDB" id="A0A857J1I7"/>
<dbReference type="Gene3D" id="1.25.40.10">
    <property type="entry name" value="Tetratricopeptide repeat domain"/>
    <property type="match status" value="1"/>
</dbReference>
<feature type="signal peptide" evidence="2">
    <location>
        <begin position="1"/>
        <end position="32"/>
    </location>
</feature>
<dbReference type="HAMAP" id="MF_02066">
    <property type="entry name" value="CpoB"/>
    <property type="match status" value="1"/>
</dbReference>
<keyword evidence="2" id="KW-0574">Periplasm</keyword>
<reference evidence="5 6" key="1">
    <citation type="submission" date="2020-01" db="EMBL/GenBank/DDBJ databases">
        <title>Genome sequencing of strain KACC 21265.</title>
        <authorList>
            <person name="Heo J."/>
            <person name="Kim S.-J."/>
            <person name="Kim J.-S."/>
            <person name="Hong S.-B."/>
            <person name="Kwon S.-W."/>
        </authorList>
    </citation>
    <scope>NUCLEOTIDE SEQUENCE [LARGE SCALE GENOMIC DNA]</scope>
    <source>
        <strain evidence="5 6">KACC 21265</strain>
    </source>
</reference>
<dbReference type="NCBIfam" id="TIGR02795">
    <property type="entry name" value="tol_pal_ybgF"/>
    <property type="match status" value="1"/>
</dbReference>
<evidence type="ECO:0000259" key="4">
    <source>
        <dbReference type="Pfam" id="PF16331"/>
    </source>
</evidence>
<dbReference type="RefSeq" id="WP_160550621.1">
    <property type="nucleotide sequence ID" value="NZ_CP047650.1"/>
</dbReference>
<feature type="domain" description="Outer membrane lipoprotein BamD-like" evidence="3">
    <location>
        <begin position="139"/>
        <end position="260"/>
    </location>
</feature>
<dbReference type="Gene3D" id="1.20.5.110">
    <property type="match status" value="1"/>
</dbReference>
<dbReference type="InterPro" id="IPR011990">
    <property type="entry name" value="TPR-like_helical_dom_sf"/>
</dbReference>